<dbReference type="AlphaFoldDB" id="A0A1I3FUH1"/>
<evidence type="ECO:0000313" key="8">
    <source>
        <dbReference type="EMBL" id="SFI14804.1"/>
    </source>
</evidence>
<proteinExistence type="inferred from homology"/>
<feature type="region of interest" description="Disordered" evidence="6">
    <location>
        <begin position="79"/>
        <end position="128"/>
    </location>
</feature>
<dbReference type="FunFam" id="3.30.70.660:FF:000003">
    <property type="entry name" value="tRNA pseudouridine synthase A"/>
    <property type="match status" value="1"/>
</dbReference>
<keyword evidence="3 4" id="KW-0413">Isomerase</keyword>
<dbReference type="CDD" id="cd02570">
    <property type="entry name" value="PseudoU_synth_EcTruA"/>
    <property type="match status" value="1"/>
</dbReference>
<dbReference type="GO" id="GO:0031119">
    <property type="term" value="P:tRNA pseudouridine synthesis"/>
    <property type="evidence" value="ECO:0007669"/>
    <property type="project" value="UniProtKB-UniRule"/>
</dbReference>
<dbReference type="GO" id="GO:0160147">
    <property type="term" value="F:tRNA pseudouridine(38-40) synthase activity"/>
    <property type="evidence" value="ECO:0007669"/>
    <property type="project" value="UniProtKB-EC"/>
</dbReference>
<feature type="active site" description="Nucleophile" evidence="4">
    <location>
        <position position="54"/>
    </location>
</feature>
<dbReference type="Proteomes" id="UP000199111">
    <property type="component" value="Unassembled WGS sequence"/>
</dbReference>
<evidence type="ECO:0000256" key="3">
    <source>
        <dbReference type="ARBA" id="ARBA00023235"/>
    </source>
</evidence>
<comment type="catalytic activity">
    <reaction evidence="4 5">
        <text>uridine(38/39/40) in tRNA = pseudouridine(38/39/40) in tRNA</text>
        <dbReference type="Rhea" id="RHEA:22376"/>
        <dbReference type="Rhea" id="RHEA-COMP:10085"/>
        <dbReference type="Rhea" id="RHEA-COMP:10087"/>
        <dbReference type="ChEBI" id="CHEBI:65314"/>
        <dbReference type="ChEBI" id="CHEBI:65315"/>
        <dbReference type="EC" id="5.4.99.12"/>
    </reaction>
</comment>
<feature type="binding site" evidence="4">
    <location>
        <position position="195"/>
    </location>
    <ligand>
        <name>substrate</name>
    </ligand>
</feature>
<dbReference type="PANTHER" id="PTHR11142:SF0">
    <property type="entry name" value="TRNA PSEUDOURIDINE SYNTHASE-LIKE 1"/>
    <property type="match status" value="1"/>
</dbReference>
<evidence type="ECO:0000259" key="7">
    <source>
        <dbReference type="Pfam" id="PF01416"/>
    </source>
</evidence>
<dbReference type="RefSeq" id="WP_342742839.1">
    <property type="nucleotide sequence ID" value="NZ_FOQY01000001.1"/>
</dbReference>
<dbReference type="EC" id="5.4.99.12" evidence="4"/>
<organism evidence="8 9">
    <name type="scientific">Streptosporangium canum</name>
    <dbReference type="NCBI Taxonomy" id="324952"/>
    <lineage>
        <taxon>Bacteria</taxon>
        <taxon>Bacillati</taxon>
        <taxon>Actinomycetota</taxon>
        <taxon>Actinomycetes</taxon>
        <taxon>Streptosporangiales</taxon>
        <taxon>Streptosporangiaceae</taxon>
        <taxon>Streptosporangium</taxon>
    </lineage>
</organism>
<protein>
    <recommendedName>
        <fullName evidence="4">tRNA pseudouridine synthase A</fullName>
        <ecNumber evidence="4">5.4.99.12</ecNumber>
    </recommendedName>
    <alternativeName>
        <fullName evidence="4">tRNA pseudouridine(38-40) synthase</fullName>
    </alternativeName>
    <alternativeName>
        <fullName evidence="4">tRNA pseudouridylate synthase I</fullName>
    </alternativeName>
    <alternativeName>
        <fullName evidence="4">tRNA-uridine isomerase I</fullName>
    </alternativeName>
</protein>
<dbReference type="InterPro" id="IPR020094">
    <property type="entry name" value="TruA/RsuA/RluB/E/F_N"/>
</dbReference>
<dbReference type="GeneID" id="96304288"/>
<accession>A0A1I3FUH1</accession>
<evidence type="ECO:0000256" key="1">
    <source>
        <dbReference type="ARBA" id="ARBA00009375"/>
    </source>
</evidence>
<comment type="similarity">
    <text evidence="1 4 5">Belongs to the tRNA pseudouridine synthase TruA family.</text>
</comment>
<dbReference type="PANTHER" id="PTHR11142">
    <property type="entry name" value="PSEUDOURIDYLATE SYNTHASE"/>
    <property type="match status" value="1"/>
</dbReference>
<keyword evidence="2 4" id="KW-0819">tRNA processing</keyword>
<dbReference type="Pfam" id="PF01416">
    <property type="entry name" value="PseudoU_synth_1"/>
    <property type="match status" value="1"/>
</dbReference>
<dbReference type="EMBL" id="FOQY01000001">
    <property type="protein sequence ID" value="SFI14804.1"/>
    <property type="molecule type" value="Genomic_DNA"/>
</dbReference>
<dbReference type="InterPro" id="IPR001406">
    <property type="entry name" value="PsdUridine_synth_TruA"/>
</dbReference>
<name>A0A1I3FUH1_9ACTN</name>
<feature type="domain" description="Pseudouridine synthase I TruA alpha/beta" evidence="7">
    <location>
        <begin position="229"/>
        <end position="330"/>
    </location>
</feature>
<sequence length="350" mass="37134">MVRLRLDLAYDGTDFSGWAKQPGRRTVQGEIEEALGKILRLPEPPVLTVAGRTDAGVHARGQVAHVDLGVEAFGALESRHGRRAPAAPSAEAESAAARSGGAGSAEARSGDTGSAAARSTRAGADVARPAGASVEIGSALAGSAADAGAPDDMDERLSSLRRRLAGVLPPDVRVYRVTVAPRGFDARFSAMSRRYAYRVSDAPGGVDPLRRREVVWYSRPLDVDRLNAAAAALLGEHDFAAFCKKREGATTIRELQRLDWVRQDGILVATVVADAFCHSMVRALVGSLLPVGEGRLAVDWPGQVLTRAVRDSGVHVAPAHGLCLEEVRYPEAGELARRATETRRVRTLSA</sequence>
<dbReference type="GO" id="GO:0003723">
    <property type="term" value="F:RNA binding"/>
    <property type="evidence" value="ECO:0007669"/>
    <property type="project" value="InterPro"/>
</dbReference>
<keyword evidence="9" id="KW-1185">Reference proteome</keyword>
<dbReference type="Gene3D" id="3.30.70.660">
    <property type="entry name" value="Pseudouridine synthase I, catalytic domain, C-terminal subdomain"/>
    <property type="match status" value="1"/>
</dbReference>
<dbReference type="InterPro" id="IPR020095">
    <property type="entry name" value="PsdUridine_synth_TruA_C"/>
</dbReference>
<evidence type="ECO:0000256" key="6">
    <source>
        <dbReference type="SAM" id="MobiDB-lite"/>
    </source>
</evidence>
<evidence type="ECO:0000256" key="2">
    <source>
        <dbReference type="ARBA" id="ARBA00022694"/>
    </source>
</evidence>
<dbReference type="InterPro" id="IPR020103">
    <property type="entry name" value="PsdUridine_synth_cat_dom_sf"/>
</dbReference>
<dbReference type="SUPFAM" id="SSF55120">
    <property type="entry name" value="Pseudouridine synthase"/>
    <property type="match status" value="1"/>
</dbReference>
<dbReference type="Gene3D" id="3.30.70.580">
    <property type="entry name" value="Pseudouridine synthase I, catalytic domain, N-terminal subdomain"/>
    <property type="match status" value="1"/>
</dbReference>
<comment type="function">
    <text evidence="4">Formation of pseudouridine at positions 38, 39 and 40 in the anticodon stem and loop of transfer RNAs.</text>
</comment>
<evidence type="ECO:0000313" key="9">
    <source>
        <dbReference type="Proteomes" id="UP000199111"/>
    </source>
</evidence>
<comment type="subunit">
    <text evidence="4">Homodimer.</text>
</comment>
<evidence type="ECO:0000256" key="4">
    <source>
        <dbReference type="HAMAP-Rule" id="MF_00171"/>
    </source>
</evidence>
<reference evidence="9" key="1">
    <citation type="submission" date="2016-10" db="EMBL/GenBank/DDBJ databases">
        <authorList>
            <person name="Varghese N."/>
            <person name="Submissions S."/>
        </authorList>
    </citation>
    <scope>NUCLEOTIDE SEQUENCE [LARGE SCALE GENOMIC DNA]</scope>
    <source>
        <strain evidence="9">CGMCC 4.2126</strain>
    </source>
</reference>
<dbReference type="InterPro" id="IPR020097">
    <property type="entry name" value="PsdUridine_synth_TruA_a/b_dom"/>
</dbReference>
<evidence type="ECO:0000256" key="5">
    <source>
        <dbReference type="RuleBase" id="RU003792"/>
    </source>
</evidence>
<gene>
    <name evidence="4" type="primary">truA</name>
    <name evidence="8" type="ORF">SAMN05216275_101369</name>
</gene>
<dbReference type="HAMAP" id="MF_00171">
    <property type="entry name" value="TruA"/>
    <property type="match status" value="1"/>
</dbReference>
<feature type="compositionally biased region" description="Low complexity" evidence="6">
    <location>
        <begin position="84"/>
        <end position="125"/>
    </location>
</feature>
<comment type="caution">
    <text evidence="4">Lacks conserved residue(s) required for the propagation of feature annotation.</text>
</comment>